<dbReference type="PROSITE" id="PS51767">
    <property type="entry name" value="PEPTIDASE_A1"/>
    <property type="match status" value="1"/>
</dbReference>
<accession>A0AAD5YI13</accession>
<keyword evidence="3" id="KW-0472">Membrane</keyword>
<evidence type="ECO:0000313" key="6">
    <source>
        <dbReference type="EMBL" id="KAJ3486126.1"/>
    </source>
</evidence>
<dbReference type="InterPro" id="IPR001461">
    <property type="entry name" value="Aspartic_peptidase_A1"/>
</dbReference>
<feature type="region of interest" description="Disordered" evidence="2">
    <location>
        <begin position="408"/>
        <end position="429"/>
    </location>
</feature>
<keyword evidence="7" id="KW-1185">Reference proteome</keyword>
<protein>
    <recommendedName>
        <fullName evidence="5">Peptidase A1 domain-containing protein</fullName>
    </recommendedName>
</protein>
<feature type="domain" description="Peptidase A1" evidence="5">
    <location>
        <begin position="54"/>
        <end position="369"/>
    </location>
</feature>
<gene>
    <name evidence="6" type="ORF">NLI96_g4459</name>
</gene>
<feature type="signal peptide" evidence="4">
    <location>
        <begin position="1"/>
        <end position="17"/>
    </location>
</feature>
<dbReference type="Proteomes" id="UP001212997">
    <property type="component" value="Unassembled WGS sequence"/>
</dbReference>
<dbReference type="InterPro" id="IPR021109">
    <property type="entry name" value="Peptidase_aspartic_dom_sf"/>
</dbReference>
<dbReference type="GO" id="GO:0006508">
    <property type="term" value="P:proteolysis"/>
    <property type="evidence" value="ECO:0007669"/>
    <property type="project" value="InterPro"/>
</dbReference>
<feature type="chain" id="PRO_5041974526" description="Peptidase A1 domain-containing protein" evidence="4">
    <location>
        <begin position="18"/>
        <end position="513"/>
    </location>
</feature>
<evidence type="ECO:0000256" key="3">
    <source>
        <dbReference type="SAM" id="Phobius"/>
    </source>
</evidence>
<evidence type="ECO:0000256" key="1">
    <source>
        <dbReference type="ARBA" id="ARBA00007447"/>
    </source>
</evidence>
<dbReference type="Pfam" id="PF00026">
    <property type="entry name" value="Asp"/>
    <property type="match status" value="1"/>
</dbReference>
<name>A0AAD5YI13_9APHY</name>
<comment type="similarity">
    <text evidence="1">Belongs to the peptidase A1 family.</text>
</comment>
<keyword evidence="3" id="KW-0812">Transmembrane</keyword>
<keyword evidence="3" id="KW-1133">Transmembrane helix</keyword>
<sequence>MKTFLATCFICIPYALAVRMPIRRYVPPETSSWGSSDPYNFSLIDQEGDGTIVYTATVEIDGKPFSVQLDTGSSDLWVNPMAQNVTFNSTATNNTGVIPYLDGDVVEGPILLTNVQLGNFSVGDQAFNLEGILGVGPPNLSVIKNTLANTSYDGSPFLENVFLKSPDMPSITTFQLNRSGLGLSDGGTFTIGEIVESFEAITNTTQLDVLTDFDRWSTIMDAILIDGKPYAGSSFAENSSSIPVSSTGKFIATMDTGTSLAVAPKGFVDSLYSAIPGAQVFDQLPGIWKFSCDTKLNVTLVFNGSQYPIHPIDLTRVGVDDDNSLICVNSITYYPPGNYSATEDFLLGDIFLRNVYILFNFGNYTAGRTTAPYMQLLSTTDINQAFADFDALNEARLEQWQMELAEMNSTTSDNSSDINPDSSEPPTSRIQNAIAADDDTTSDPDLSKVLRNSYIIIGLMGGVIATLLIAVIALVVSSRRRTRENVRYQTLSGKEGLGSKAFMAGAYEKPYDS</sequence>
<comment type="caution">
    <text evidence="6">The sequence shown here is derived from an EMBL/GenBank/DDBJ whole genome shotgun (WGS) entry which is preliminary data.</text>
</comment>
<evidence type="ECO:0000256" key="2">
    <source>
        <dbReference type="SAM" id="MobiDB-lite"/>
    </source>
</evidence>
<evidence type="ECO:0000259" key="5">
    <source>
        <dbReference type="PROSITE" id="PS51767"/>
    </source>
</evidence>
<dbReference type="PRINTS" id="PR00792">
    <property type="entry name" value="PEPSIN"/>
</dbReference>
<dbReference type="EMBL" id="JANAWD010000131">
    <property type="protein sequence ID" value="KAJ3486126.1"/>
    <property type="molecule type" value="Genomic_DNA"/>
</dbReference>
<evidence type="ECO:0000313" key="7">
    <source>
        <dbReference type="Proteomes" id="UP001212997"/>
    </source>
</evidence>
<proteinExistence type="inferred from homology"/>
<feature type="transmembrane region" description="Helical" evidence="3">
    <location>
        <begin position="454"/>
        <end position="477"/>
    </location>
</feature>
<dbReference type="Gene3D" id="2.40.70.10">
    <property type="entry name" value="Acid Proteases"/>
    <property type="match status" value="2"/>
</dbReference>
<feature type="compositionally biased region" description="Low complexity" evidence="2">
    <location>
        <begin position="408"/>
        <end position="426"/>
    </location>
</feature>
<keyword evidence="4" id="KW-0732">Signal</keyword>
<dbReference type="PANTHER" id="PTHR47966">
    <property type="entry name" value="BETA-SITE APP-CLEAVING ENZYME, ISOFORM A-RELATED"/>
    <property type="match status" value="1"/>
</dbReference>
<reference evidence="6" key="1">
    <citation type="submission" date="2022-07" db="EMBL/GenBank/DDBJ databases">
        <title>Genome Sequence of Physisporinus lineatus.</title>
        <authorList>
            <person name="Buettner E."/>
        </authorList>
    </citation>
    <scope>NUCLEOTIDE SEQUENCE</scope>
    <source>
        <strain evidence="6">VT162</strain>
    </source>
</reference>
<dbReference type="GO" id="GO:0004190">
    <property type="term" value="F:aspartic-type endopeptidase activity"/>
    <property type="evidence" value="ECO:0007669"/>
    <property type="project" value="InterPro"/>
</dbReference>
<evidence type="ECO:0000256" key="4">
    <source>
        <dbReference type="SAM" id="SignalP"/>
    </source>
</evidence>
<dbReference type="InterPro" id="IPR034164">
    <property type="entry name" value="Pepsin-like_dom"/>
</dbReference>
<dbReference type="PANTHER" id="PTHR47966:SF57">
    <property type="entry name" value="PEPTIDASE A1 DOMAIN-CONTAINING PROTEIN"/>
    <property type="match status" value="1"/>
</dbReference>
<dbReference type="InterPro" id="IPR033121">
    <property type="entry name" value="PEPTIDASE_A1"/>
</dbReference>
<organism evidence="6 7">
    <name type="scientific">Meripilus lineatus</name>
    <dbReference type="NCBI Taxonomy" id="2056292"/>
    <lineage>
        <taxon>Eukaryota</taxon>
        <taxon>Fungi</taxon>
        <taxon>Dikarya</taxon>
        <taxon>Basidiomycota</taxon>
        <taxon>Agaricomycotina</taxon>
        <taxon>Agaricomycetes</taxon>
        <taxon>Polyporales</taxon>
        <taxon>Meripilaceae</taxon>
        <taxon>Meripilus</taxon>
    </lineage>
</organism>
<dbReference type="CDD" id="cd05471">
    <property type="entry name" value="pepsin_like"/>
    <property type="match status" value="1"/>
</dbReference>
<dbReference type="AlphaFoldDB" id="A0AAD5YI13"/>
<dbReference type="SUPFAM" id="SSF50630">
    <property type="entry name" value="Acid proteases"/>
    <property type="match status" value="1"/>
</dbReference>